<gene>
    <name evidence="8" type="ORF">GCM10008096_15810</name>
</gene>
<evidence type="ECO:0000259" key="7">
    <source>
        <dbReference type="PROSITE" id="PS50206"/>
    </source>
</evidence>
<evidence type="ECO:0000313" key="8">
    <source>
        <dbReference type="EMBL" id="GHD06167.1"/>
    </source>
</evidence>
<dbReference type="InterPro" id="IPR001763">
    <property type="entry name" value="Rhodanese-like_dom"/>
</dbReference>
<reference evidence="9" key="1">
    <citation type="journal article" date="2019" name="Int. J. Syst. Evol. Microbiol.">
        <title>The Global Catalogue of Microorganisms (GCM) 10K type strain sequencing project: providing services to taxonomists for standard genome sequencing and annotation.</title>
        <authorList>
            <consortium name="The Broad Institute Genomics Platform"/>
            <consortium name="The Broad Institute Genome Sequencing Center for Infectious Disease"/>
            <person name="Wu L."/>
            <person name="Ma J."/>
        </authorList>
    </citation>
    <scope>NUCLEOTIDE SEQUENCE [LARGE SCALE GENOMIC DNA]</scope>
    <source>
        <strain evidence="9">KCTC 19466</strain>
    </source>
</reference>
<dbReference type="PANTHER" id="PTHR43429:SF1">
    <property type="entry name" value="NAD(P)H SULFUR OXIDOREDUCTASE (COA-DEPENDENT)"/>
    <property type="match status" value="1"/>
</dbReference>
<dbReference type="PRINTS" id="PR00368">
    <property type="entry name" value="FADPNR"/>
</dbReference>
<dbReference type="EMBL" id="BMXK01000006">
    <property type="protein sequence ID" value="GHD06167.1"/>
    <property type="molecule type" value="Genomic_DNA"/>
</dbReference>
<dbReference type="PRINTS" id="PR00411">
    <property type="entry name" value="PNDRDTASEI"/>
</dbReference>
<dbReference type="InterPro" id="IPR036873">
    <property type="entry name" value="Rhodanese-like_dom_sf"/>
</dbReference>
<dbReference type="Pfam" id="PF00581">
    <property type="entry name" value="Rhodanese"/>
    <property type="match status" value="1"/>
</dbReference>
<dbReference type="Proteomes" id="UP000642819">
    <property type="component" value="Unassembled WGS sequence"/>
</dbReference>
<protein>
    <submittedName>
        <fullName evidence="8">NADH dehydrogenase</fullName>
    </submittedName>
</protein>
<accession>A0ABQ3GH32</accession>
<dbReference type="InterPro" id="IPR036188">
    <property type="entry name" value="FAD/NAD-bd_sf"/>
</dbReference>
<organism evidence="8 9">
    <name type="scientific">Zhihengliuella salsuginis</name>
    <dbReference type="NCBI Taxonomy" id="578222"/>
    <lineage>
        <taxon>Bacteria</taxon>
        <taxon>Bacillati</taxon>
        <taxon>Actinomycetota</taxon>
        <taxon>Actinomycetes</taxon>
        <taxon>Micrococcales</taxon>
        <taxon>Micrococcaceae</taxon>
        <taxon>Zhihengliuella</taxon>
    </lineage>
</organism>
<evidence type="ECO:0000256" key="6">
    <source>
        <dbReference type="ARBA" id="ARBA00023284"/>
    </source>
</evidence>
<proteinExistence type="inferred from homology"/>
<dbReference type="Gene3D" id="3.40.250.10">
    <property type="entry name" value="Rhodanese-like domain"/>
    <property type="match status" value="1"/>
</dbReference>
<dbReference type="Pfam" id="PF07992">
    <property type="entry name" value="Pyr_redox_2"/>
    <property type="match status" value="1"/>
</dbReference>
<sequence length="586" mass="60534">MNNSPQPARRIVVVGGVAGGMSFAARARRLDESAAIIVLDRGRHVSFANCGLPYHLDGEIADGSALTLRTPESFRPSGIDVRTGHDVVALDPHARTLTVEISGDGDPRTETIAYDELLLSPGGRTVLPDVDGLDAGFASGRVRTLRTVDDATGLRADVANGRARTAVVVGAGFIGLEAAETLAEAGLDVALVQRSGQILPPLERELAHLVAAEAERLGVRILTGRRLRAYRRGTDGGDVVVLDDGTELPADATVIATGITPDTDVFAAAGVECDAGAILTDEHGRTSVEHVWAVGDATARPTAVTGATRATALAGPANRAGRLVADAMLGENARPLPPAQGTAVVRVGGLTAAMTGANRAELDAAGTAYETLHLHPLQHAGYFPGAEQIHLIVHIGPSGRLLGAQAVGRDGVDKRIDVIATAMRGGLGVADLIDLDLAYAPPYGSAKDPVNFAGMLGENVTGGLVRLWHAAEAEELDAALVLDVRNPDEVASGTLPGALVIPVNELRSRLGEVFAAAGHDDDARPIRVLCASGVRSAAAYRIVVQAAAAEGRALDVATLSGGMLTLRAWYGDDVDSLLTTPELEAA</sequence>
<keyword evidence="4" id="KW-0274">FAD</keyword>
<dbReference type="InterPro" id="IPR004099">
    <property type="entry name" value="Pyr_nucl-diS_OxRdtase_dimer"/>
</dbReference>
<dbReference type="SUPFAM" id="SSF51905">
    <property type="entry name" value="FAD/NAD(P)-binding domain"/>
    <property type="match status" value="2"/>
</dbReference>
<dbReference type="InterPro" id="IPR016156">
    <property type="entry name" value="FAD/NAD-linked_Rdtase_dimer_sf"/>
</dbReference>
<evidence type="ECO:0000256" key="5">
    <source>
        <dbReference type="ARBA" id="ARBA00023002"/>
    </source>
</evidence>
<comment type="similarity">
    <text evidence="2">Belongs to the class-III pyridine nucleotide-disulfide oxidoreductase family.</text>
</comment>
<comment type="cofactor">
    <cofactor evidence="1">
        <name>FAD</name>
        <dbReference type="ChEBI" id="CHEBI:57692"/>
    </cofactor>
</comment>
<dbReference type="PROSITE" id="PS50206">
    <property type="entry name" value="RHODANESE_3"/>
    <property type="match status" value="1"/>
</dbReference>
<keyword evidence="9" id="KW-1185">Reference proteome</keyword>
<dbReference type="SMART" id="SM00450">
    <property type="entry name" value="RHOD"/>
    <property type="match status" value="1"/>
</dbReference>
<feature type="domain" description="Rhodanese" evidence="7">
    <location>
        <begin position="475"/>
        <end position="575"/>
    </location>
</feature>
<dbReference type="Pfam" id="PF02852">
    <property type="entry name" value="Pyr_redox_dim"/>
    <property type="match status" value="1"/>
</dbReference>
<dbReference type="InterPro" id="IPR023753">
    <property type="entry name" value="FAD/NAD-binding_dom"/>
</dbReference>
<name>A0ABQ3GH32_9MICC</name>
<dbReference type="PANTHER" id="PTHR43429">
    <property type="entry name" value="PYRIDINE NUCLEOTIDE-DISULFIDE OXIDOREDUCTASE DOMAIN-CONTAINING"/>
    <property type="match status" value="1"/>
</dbReference>
<evidence type="ECO:0000313" key="9">
    <source>
        <dbReference type="Proteomes" id="UP000642819"/>
    </source>
</evidence>
<dbReference type="InterPro" id="IPR050260">
    <property type="entry name" value="FAD-bd_OxRdtase"/>
</dbReference>
<dbReference type="SUPFAM" id="SSF55424">
    <property type="entry name" value="FAD/NAD-linked reductases, dimerisation (C-terminal) domain"/>
    <property type="match status" value="1"/>
</dbReference>
<evidence type="ECO:0000256" key="1">
    <source>
        <dbReference type="ARBA" id="ARBA00001974"/>
    </source>
</evidence>
<dbReference type="SUPFAM" id="SSF52821">
    <property type="entry name" value="Rhodanese/Cell cycle control phosphatase"/>
    <property type="match status" value="1"/>
</dbReference>
<evidence type="ECO:0000256" key="3">
    <source>
        <dbReference type="ARBA" id="ARBA00022630"/>
    </source>
</evidence>
<keyword evidence="6" id="KW-0676">Redox-active center</keyword>
<keyword evidence="3" id="KW-0285">Flavoprotein</keyword>
<dbReference type="RefSeq" id="WP_189349609.1">
    <property type="nucleotide sequence ID" value="NZ_BMXK01000006.1"/>
</dbReference>
<evidence type="ECO:0000256" key="4">
    <source>
        <dbReference type="ARBA" id="ARBA00022827"/>
    </source>
</evidence>
<evidence type="ECO:0000256" key="2">
    <source>
        <dbReference type="ARBA" id="ARBA00009130"/>
    </source>
</evidence>
<dbReference type="Gene3D" id="3.50.50.60">
    <property type="entry name" value="FAD/NAD(P)-binding domain"/>
    <property type="match status" value="2"/>
</dbReference>
<keyword evidence="5" id="KW-0560">Oxidoreductase</keyword>
<comment type="caution">
    <text evidence="8">The sequence shown here is derived from an EMBL/GenBank/DDBJ whole genome shotgun (WGS) entry which is preliminary data.</text>
</comment>